<organism evidence="2 3">
    <name type="scientific">Polyplax serrata</name>
    <name type="common">Common mouse louse</name>
    <dbReference type="NCBI Taxonomy" id="468196"/>
    <lineage>
        <taxon>Eukaryota</taxon>
        <taxon>Metazoa</taxon>
        <taxon>Ecdysozoa</taxon>
        <taxon>Arthropoda</taxon>
        <taxon>Hexapoda</taxon>
        <taxon>Insecta</taxon>
        <taxon>Pterygota</taxon>
        <taxon>Neoptera</taxon>
        <taxon>Paraneoptera</taxon>
        <taxon>Psocodea</taxon>
        <taxon>Troctomorpha</taxon>
        <taxon>Phthiraptera</taxon>
        <taxon>Anoplura</taxon>
        <taxon>Polyplacidae</taxon>
        <taxon>Polyplax</taxon>
    </lineage>
</organism>
<sequence length="204" mass="23354">MDQGSFYMGFPGFEWPCVRIVFLEGPGNFLATLRKKFYHPSSEIRLVTTPLKTSAELTELPVKKRGDRHVWTFPVLADCHGSYAKATMCHTKALAVAVRVRPDRRFAFTSRKGQDQPETPEEEEEKEASWVSVKPPVELSDRCRRDQSASRVAMKGFFEINQLNRSRHDDVTTYDFSACEISTRLGTRSDLETTMDNDQNEPTR</sequence>
<accession>A0ABR1AUU9</accession>
<evidence type="ECO:0000313" key="3">
    <source>
        <dbReference type="Proteomes" id="UP001359485"/>
    </source>
</evidence>
<feature type="region of interest" description="Disordered" evidence="1">
    <location>
        <begin position="108"/>
        <end position="131"/>
    </location>
</feature>
<dbReference type="Proteomes" id="UP001359485">
    <property type="component" value="Unassembled WGS sequence"/>
</dbReference>
<gene>
    <name evidence="2" type="ORF">RUM44_010178</name>
</gene>
<reference evidence="2 3" key="1">
    <citation type="submission" date="2023-09" db="EMBL/GenBank/DDBJ databases">
        <title>Genomes of two closely related lineages of the louse Polyplax serrata with different host specificities.</title>
        <authorList>
            <person name="Martinu J."/>
            <person name="Tarabai H."/>
            <person name="Stefka J."/>
            <person name="Hypsa V."/>
        </authorList>
    </citation>
    <scope>NUCLEOTIDE SEQUENCE [LARGE SCALE GENOMIC DNA]</scope>
    <source>
        <strain evidence="2">98ZLc_SE</strain>
    </source>
</reference>
<proteinExistence type="predicted"/>
<name>A0ABR1AUU9_POLSC</name>
<protein>
    <submittedName>
        <fullName evidence="2">Uncharacterized protein</fullName>
    </submittedName>
</protein>
<evidence type="ECO:0000313" key="2">
    <source>
        <dbReference type="EMBL" id="KAK6627699.1"/>
    </source>
</evidence>
<dbReference type="EMBL" id="JAWJWF010000045">
    <property type="protein sequence ID" value="KAK6627699.1"/>
    <property type="molecule type" value="Genomic_DNA"/>
</dbReference>
<evidence type="ECO:0000256" key="1">
    <source>
        <dbReference type="SAM" id="MobiDB-lite"/>
    </source>
</evidence>
<keyword evidence="3" id="KW-1185">Reference proteome</keyword>
<comment type="caution">
    <text evidence="2">The sequence shown here is derived from an EMBL/GenBank/DDBJ whole genome shotgun (WGS) entry which is preliminary data.</text>
</comment>